<comment type="caution">
    <text evidence="1">The sequence shown here is derived from an EMBL/GenBank/DDBJ whole genome shotgun (WGS) entry which is preliminary data.</text>
</comment>
<reference evidence="1 2" key="1">
    <citation type="submission" date="2016-10" db="EMBL/GenBank/DDBJ databases">
        <title>Arsenicibacter rosenii gen. nov., sp. nov., an efficient arsenic-methylating bacterium isolated from an arsenic-contaminated paddy soil.</title>
        <authorList>
            <person name="Huang K."/>
        </authorList>
    </citation>
    <scope>NUCLEOTIDE SEQUENCE [LARGE SCALE GENOMIC DNA]</scope>
    <source>
        <strain evidence="1 2">SM-1</strain>
    </source>
</reference>
<accession>A0A1S2VMB6</accession>
<dbReference type="EMBL" id="MORL01000003">
    <property type="protein sequence ID" value="OIN59912.1"/>
    <property type="molecule type" value="Genomic_DNA"/>
</dbReference>
<sequence length="246" mass="28514">MPFKNIQIRFQTARSLPAPYANFYTLTARPAFKDFLQVDFAITYPDREDIDEDELIAEGFSPDDDFSWSGRLPLLWQKAVTDLVDATKLAPFDEDVLDEDDDFWEITIERPDGQTQKGMPENVGDWQYLAQELIQATYESAKKELPFELTFIDRRREGETELRLTALFAERTVKAQSVQNKRSRTHTLSWAELQGLMSEIYAVEFDPDEAVYQKPRQDGAWLNLGGEEWYSLRPFPELIKLLSALV</sequence>
<dbReference type="Proteomes" id="UP000181790">
    <property type="component" value="Unassembled WGS sequence"/>
</dbReference>
<dbReference type="RefSeq" id="WP_071502712.1">
    <property type="nucleotide sequence ID" value="NZ_MORL01000003.1"/>
</dbReference>
<proteinExistence type="predicted"/>
<keyword evidence="2" id="KW-1185">Reference proteome</keyword>
<evidence type="ECO:0000313" key="2">
    <source>
        <dbReference type="Proteomes" id="UP000181790"/>
    </source>
</evidence>
<name>A0A1S2VMB6_9BACT</name>
<organism evidence="1 2">
    <name type="scientific">Arsenicibacter rosenii</name>
    <dbReference type="NCBI Taxonomy" id="1750698"/>
    <lineage>
        <taxon>Bacteria</taxon>
        <taxon>Pseudomonadati</taxon>
        <taxon>Bacteroidota</taxon>
        <taxon>Cytophagia</taxon>
        <taxon>Cytophagales</taxon>
        <taxon>Spirosomataceae</taxon>
        <taxon>Arsenicibacter</taxon>
    </lineage>
</organism>
<evidence type="ECO:0000313" key="1">
    <source>
        <dbReference type="EMBL" id="OIN59912.1"/>
    </source>
</evidence>
<gene>
    <name evidence="1" type="ORF">BLX24_08685</name>
</gene>
<protein>
    <submittedName>
        <fullName evidence="1">Uncharacterized protein</fullName>
    </submittedName>
</protein>
<dbReference type="OrthoDB" id="934157at2"/>
<dbReference type="AlphaFoldDB" id="A0A1S2VMB6"/>